<keyword evidence="10 13" id="KW-0143">Chaperone</keyword>
<evidence type="ECO:0000256" key="5">
    <source>
        <dbReference type="ARBA" id="ARBA00022475"/>
    </source>
</evidence>
<evidence type="ECO:0000256" key="13">
    <source>
        <dbReference type="HAMAP-Rule" id="MF_01810"/>
    </source>
</evidence>
<dbReference type="eggNOG" id="COG0706">
    <property type="taxonomic scope" value="Bacteria"/>
</dbReference>
<dbReference type="CDD" id="cd19961">
    <property type="entry name" value="EcYidC-like_peri"/>
    <property type="match status" value="1"/>
</dbReference>
<name>D8K4Q7_NITWC</name>
<dbReference type="Pfam" id="PF02096">
    <property type="entry name" value="60KD_IMP"/>
    <property type="match status" value="1"/>
</dbReference>
<evidence type="ECO:0000256" key="2">
    <source>
        <dbReference type="ARBA" id="ARBA00010527"/>
    </source>
</evidence>
<dbReference type="Pfam" id="PF14849">
    <property type="entry name" value="YidC_periplas"/>
    <property type="match status" value="1"/>
</dbReference>
<dbReference type="InterPro" id="IPR019998">
    <property type="entry name" value="Membr_insert_YidC"/>
</dbReference>
<organism evidence="17 18">
    <name type="scientific">Nitrosococcus watsoni (strain C-113)</name>
    <dbReference type="NCBI Taxonomy" id="105559"/>
    <lineage>
        <taxon>Bacteria</taxon>
        <taxon>Pseudomonadati</taxon>
        <taxon>Pseudomonadota</taxon>
        <taxon>Gammaproteobacteria</taxon>
        <taxon>Chromatiales</taxon>
        <taxon>Chromatiaceae</taxon>
        <taxon>Nitrosococcus</taxon>
    </lineage>
</organism>
<dbReference type="InterPro" id="IPR047196">
    <property type="entry name" value="YidC_ALB_C"/>
</dbReference>
<dbReference type="PRINTS" id="PR00701">
    <property type="entry name" value="60KDINNERMP"/>
</dbReference>
<evidence type="ECO:0000256" key="10">
    <source>
        <dbReference type="ARBA" id="ARBA00023186"/>
    </source>
</evidence>
<comment type="subunit">
    <text evidence="13">Interacts with the Sec translocase complex via SecD. Specifically interacts with transmembrane segments of nascent integral membrane proteins during membrane integration.</text>
</comment>
<keyword evidence="4 13" id="KW-0813">Transport</keyword>
<accession>D8K4Q7</accession>
<feature type="domain" description="Membrane insertase YidC N-terminal" evidence="16">
    <location>
        <begin position="77"/>
        <end position="350"/>
    </location>
</feature>
<protein>
    <recommendedName>
        <fullName evidence="3 13">Membrane protein insertase YidC</fullName>
    </recommendedName>
    <alternativeName>
        <fullName evidence="12 13">Foldase YidC</fullName>
    </alternativeName>
    <alternativeName>
        <fullName evidence="11 13">Membrane integrase YidC</fullName>
    </alternativeName>
    <alternativeName>
        <fullName evidence="13">Membrane protein YidC</fullName>
    </alternativeName>
</protein>
<keyword evidence="8 13" id="KW-1133">Transmembrane helix</keyword>
<evidence type="ECO:0000256" key="6">
    <source>
        <dbReference type="ARBA" id="ARBA00022692"/>
    </source>
</evidence>
<keyword evidence="6 13" id="KW-0812">Transmembrane</keyword>
<dbReference type="Gene3D" id="2.70.98.90">
    <property type="match status" value="1"/>
</dbReference>
<dbReference type="GO" id="GO:0015031">
    <property type="term" value="P:protein transport"/>
    <property type="evidence" value="ECO:0007669"/>
    <property type="project" value="UniProtKB-KW"/>
</dbReference>
<dbReference type="NCBIfam" id="TIGR03593">
    <property type="entry name" value="yidC_nterm"/>
    <property type="match status" value="1"/>
</dbReference>
<dbReference type="PRINTS" id="PR01900">
    <property type="entry name" value="YIDCPROTEIN"/>
</dbReference>
<dbReference type="AlphaFoldDB" id="D8K4Q7"/>
<feature type="domain" description="Membrane insertase YidC/Oxa/ALB C-terminal" evidence="15">
    <location>
        <begin position="361"/>
        <end position="539"/>
    </location>
</feature>
<dbReference type="GO" id="GO:0005886">
    <property type="term" value="C:plasma membrane"/>
    <property type="evidence" value="ECO:0007669"/>
    <property type="project" value="UniProtKB-SubCell"/>
</dbReference>
<dbReference type="InterPro" id="IPR001708">
    <property type="entry name" value="YidC/ALB3/OXA1/COX18"/>
</dbReference>
<keyword evidence="9 13" id="KW-0472">Membrane</keyword>
<gene>
    <name evidence="13" type="primary">yidC</name>
    <name evidence="17" type="ordered locus">Nwat_3142</name>
</gene>
<dbReference type="InterPro" id="IPR038221">
    <property type="entry name" value="YidC_periplasmic_sf"/>
</dbReference>
<keyword evidence="18" id="KW-1185">Reference proteome</keyword>
<dbReference type="KEGG" id="nwa:Nwat_3142"/>
<evidence type="ECO:0000256" key="14">
    <source>
        <dbReference type="SAM" id="MobiDB-lite"/>
    </source>
</evidence>
<dbReference type="NCBIfam" id="TIGR03592">
    <property type="entry name" value="yidC_oxa1_cterm"/>
    <property type="match status" value="1"/>
</dbReference>
<keyword evidence="7 13" id="KW-0653">Protein transport</keyword>
<dbReference type="RefSeq" id="WP_013221919.1">
    <property type="nucleotide sequence ID" value="NC_014315.1"/>
</dbReference>
<keyword evidence="13" id="KW-0997">Cell inner membrane</keyword>
<evidence type="ECO:0000313" key="18">
    <source>
        <dbReference type="Proteomes" id="UP000000393"/>
    </source>
</evidence>
<feature type="transmembrane region" description="Helical" evidence="13">
    <location>
        <begin position="500"/>
        <end position="525"/>
    </location>
</feature>
<reference evidence="17 18" key="1">
    <citation type="submission" date="2010-06" db="EMBL/GenBank/DDBJ databases">
        <title>Complete sequence of chromosome of Nitrosococcus watsoni C-113.</title>
        <authorList>
            <consortium name="US DOE Joint Genome Institute"/>
            <person name="Lucas S."/>
            <person name="Copeland A."/>
            <person name="Lapidus A."/>
            <person name="Cheng J.-F."/>
            <person name="Bruce D."/>
            <person name="Goodwin L."/>
            <person name="Pitluck S."/>
            <person name="Malfatti S.A."/>
            <person name="Chain P.S.G."/>
            <person name="Land M."/>
            <person name="Hauser L."/>
            <person name="Kyrpides N."/>
            <person name="Ivanova N."/>
            <person name="Cambell M.A."/>
            <person name="Heidelberg J.F."/>
            <person name="Klotz M.G."/>
            <person name="Woyke T."/>
        </authorList>
    </citation>
    <scope>NUCLEOTIDE SEQUENCE [LARGE SCALE GENOMIC DNA]</scope>
    <source>
        <strain evidence="17 18">C-113</strain>
    </source>
</reference>
<dbReference type="PANTHER" id="PTHR12428:SF65">
    <property type="entry name" value="CYTOCHROME C OXIDASE ASSEMBLY PROTEIN COX18, MITOCHONDRIAL"/>
    <property type="match status" value="1"/>
</dbReference>
<evidence type="ECO:0000259" key="15">
    <source>
        <dbReference type="Pfam" id="PF02096"/>
    </source>
</evidence>
<sequence length="545" mass="61807">MENYRLILFSALVLVLFLMWDAWQTDYGPIPLIPPPPQPAASSGESSPAPPEAVPDAPLPEVADMDTAPILPDQKTIEVKTDLLAIKIGMASGDLYEVQLLNYPVSLKEPNKPVTLLHKRDPDLFVTQSGLRAASGPSITHEKVQFSAPKTHYELIEDEGILKVPLTWEDENGIKVTKTYLFRRDSYQIDLNIKIENGTDQAWMGRAYAQFSRTPPESGGMFARSYVGAVFSTNEQEYQKVDFGDLASKSFDRRSPGGWVAMIQHYFVAAWVPREQGTNYYYGKHVQNSRYIVGVMPPQQTIAPGESGQFNLALFTGPKIQDRLAVVAPKLNLTVDYGKLTILAEPLFWLMSWFHNLVGNWGWAIVLLTFVVKLVFFKLSQTSYRSMARMRKLQPRLLALKERYGDDRQKVGQAMMELYRKEKVNPMGGCLPIVVQIPVFIALYWMLLESVELRQAPFIFWIQDLTSKDPYYILPLLMGVSMFVQQKLSPAPTDPIQAKVMALMPVMFTVFFVMFPAGLVLYWVVNNILSIAQQWYITRQIEQEG</sequence>
<feature type="transmembrane region" description="Helical" evidence="13">
    <location>
        <begin position="361"/>
        <end position="380"/>
    </location>
</feature>
<proteinExistence type="inferred from homology"/>
<comment type="similarity">
    <text evidence="2 13">Belongs to the OXA1/ALB3/YidC family. Type 1 subfamily.</text>
</comment>
<dbReference type="PANTHER" id="PTHR12428">
    <property type="entry name" value="OXA1"/>
    <property type="match status" value="1"/>
</dbReference>
<dbReference type="Proteomes" id="UP000000393">
    <property type="component" value="Chromosome"/>
</dbReference>
<evidence type="ECO:0000256" key="8">
    <source>
        <dbReference type="ARBA" id="ARBA00022989"/>
    </source>
</evidence>
<evidence type="ECO:0000256" key="4">
    <source>
        <dbReference type="ARBA" id="ARBA00022448"/>
    </source>
</evidence>
<comment type="subcellular location">
    <subcellularLocation>
        <location evidence="1 13">Cell inner membrane</location>
        <topology evidence="1 13">Multi-pass membrane protein</topology>
    </subcellularLocation>
</comment>
<evidence type="ECO:0000256" key="1">
    <source>
        <dbReference type="ARBA" id="ARBA00004429"/>
    </source>
</evidence>
<evidence type="ECO:0000259" key="16">
    <source>
        <dbReference type="Pfam" id="PF14849"/>
    </source>
</evidence>
<dbReference type="CDD" id="cd20070">
    <property type="entry name" value="5TM_YidC_Alb3"/>
    <property type="match status" value="1"/>
</dbReference>
<evidence type="ECO:0000256" key="9">
    <source>
        <dbReference type="ARBA" id="ARBA00023136"/>
    </source>
</evidence>
<evidence type="ECO:0000256" key="7">
    <source>
        <dbReference type="ARBA" id="ARBA00022927"/>
    </source>
</evidence>
<feature type="region of interest" description="Disordered" evidence="14">
    <location>
        <begin position="34"/>
        <end position="64"/>
    </location>
</feature>
<evidence type="ECO:0000256" key="11">
    <source>
        <dbReference type="ARBA" id="ARBA00033245"/>
    </source>
</evidence>
<evidence type="ECO:0000256" key="12">
    <source>
        <dbReference type="ARBA" id="ARBA00033342"/>
    </source>
</evidence>
<comment type="function">
    <text evidence="13">Required for the insertion and/or proper folding and/or complex formation of integral membrane proteins into the membrane. Involved in integration of membrane proteins that insert both dependently and independently of the Sec translocase complex, as well as at least some lipoproteins. Aids folding of multispanning membrane proteins.</text>
</comment>
<dbReference type="HOGENOM" id="CLU_016535_3_0_6"/>
<dbReference type="GO" id="GO:0051205">
    <property type="term" value="P:protein insertion into membrane"/>
    <property type="evidence" value="ECO:0007669"/>
    <property type="project" value="TreeGrafter"/>
</dbReference>
<dbReference type="EMBL" id="CP002086">
    <property type="protein sequence ID" value="ADJ29859.1"/>
    <property type="molecule type" value="Genomic_DNA"/>
</dbReference>
<dbReference type="GO" id="GO:0032977">
    <property type="term" value="F:membrane insertase activity"/>
    <property type="evidence" value="ECO:0007669"/>
    <property type="project" value="InterPro"/>
</dbReference>
<dbReference type="InterPro" id="IPR028053">
    <property type="entry name" value="Membr_insert_YidC_N"/>
</dbReference>
<dbReference type="HAMAP" id="MF_01810">
    <property type="entry name" value="YidC_type1"/>
    <property type="match status" value="1"/>
</dbReference>
<keyword evidence="5 13" id="KW-1003">Cell membrane</keyword>
<evidence type="ECO:0000256" key="3">
    <source>
        <dbReference type="ARBA" id="ARBA00015325"/>
    </source>
</evidence>
<feature type="transmembrane region" description="Helical" evidence="13">
    <location>
        <begin position="424"/>
        <end position="447"/>
    </location>
</feature>
<dbReference type="OrthoDB" id="9780552at2"/>
<dbReference type="InterPro" id="IPR028055">
    <property type="entry name" value="YidC/Oxa/ALB_C"/>
</dbReference>
<comment type="caution">
    <text evidence="13">Lacks conserved residue(s) required for the propagation of feature annotation.</text>
</comment>
<dbReference type="STRING" id="105559.Nwat_3142"/>
<evidence type="ECO:0000313" key="17">
    <source>
        <dbReference type="EMBL" id="ADJ29859.1"/>
    </source>
</evidence>
<dbReference type="NCBIfam" id="NF002352">
    <property type="entry name" value="PRK01318.1-3"/>
    <property type="match status" value="1"/>
</dbReference>